<sequence length="44" mass="5079">FFFFFFFFFRQCHSVATPECRGAISPHSTSASWVQAILLPQPPK</sequence>
<name>G7MKV7_MACMU</name>
<dbReference type="AlphaFoldDB" id="G7MKV7"/>
<feature type="non-terminal residue" evidence="1">
    <location>
        <position position="44"/>
    </location>
</feature>
<proteinExistence type="predicted"/>
<protein>
    <submittedName>
        <fullName evidence="1">Uncharacterized protein</fullName>
    </submittedName>
</protein>
<reference evidence="1" key="1">
    <citation type="journal article" date="2011" name="Nat. Biotechnol.">
        <title>Genome sequencing and comparison of two nonhuman primate animal models, the cynomolgus and Chinese rhesus macaques.</title>
        <authorList>
            <person name="Yan G."/>
            <person name="Zhang G."/>
            <person name="Fang X."/>
            <person name="Zhang Y."/>
            <person name="Li C."/>
            <person name="Ling F."/>
            <person name="Cooper D.N."/>
            <person name="Li Q."/>
            <person name="Li Y."/>
            <person name="van Gool A.J."/>
            <person name="Du H."/>
            <person name="Chen J."/>
            <person name="Chen R."/>
            <person name="Zhang P."/>
            <person name="Huang Z."/>
            <person name="Thompson J.R."/>
            <person name="Meng Y."/>
            <person name="Bai Y."/>
            <person name="Wang J."/>
            <person name="Zhuo M."/>
            <person name="Wang T."/>
            <person name="Huang Y."/>
            <person name="Wei L."/>
            <person name="Li J."/>
            <person name="Wang Z."/>
            <person name="Hu H."/>
            <person name="Yang P."/>
            <person name="Le L."/>
            <person name="Stenson P.D."/>
            <person name="Li B."/>
            <person name="Liu X."/>
            <person name="Ball E.V."/>
            <person name="An N."/>
            <person name="Huang Q."/>
            <person name="Zhang Y."/>
            <person name="Fan W."/>
            <person name="Zhang X."/>
            <person name="Li Y."/>
            <person name="Wang W."/>
            <person name="Katze M.G."/>
            <person name="Su B."/>
            <person name="Nielsen R."/>
            <person name="Yang H."/>
            <person name="Wang J."/>
            <person name="Wang X."/>
            <person name="Wang J."/>
        </authorList>
    </citation>
    <scope>NUCLEOTIDE SEQUENCE [LARGE SCALE GENOMIC DNA]</scope>
    <source>
        <strain evidence="1">CR-5</strain>
    </source>
</reference>
<accession>G7MKV7</accession>
<gene>
    <name evidence="1" type="ORF">EGK_11481</name>
</gene>
<evidence type="ECO:0000313" key="1">
    <source>
        <dbReference type="EMBL" id="EHH16227.1"/>
    </source>
</evidence>
<organism evidence="1">
    <name type="scientific">Macaca mulatta</name>
    <name type="common">Rhesus macaque</name>
    <dbReference type="NCBI Taxonomy" id="9544"/>
    <lineage>
        <taxon>Eukaryota</taxon>
        <taxon>Metazoa</taxon>
        <taxon>Chordata</taxon>
        <taxon>Craniata</taxon>
        <taxon>Vertebrata</taxon>
        <taxon>Euteleostomi</taxon>
        <taxon>Mammalia</taxon>
        <taxon>Eutheria</taxon>
        <taxon>Euarchontoglires</taxon>
        <taxon>Primates</taxon>
        <taxon>Haplorrhini</taxon>
        <taxon>Catarrhini</taxon>
        <taxon>Cercopithecidae</taxon>
        <taxon>Cercopithecinae</taxon>
        <taxon>Macaca</taxon>
    </lineage>
</organism>
<feature type="non-terminal residue" evidence="1">
    <location>
        <position position="1"/>
    </location>
</feature>
<dbReference type="Proteomes" id="UP000013456">
    <property type="component" value="Chromosome 2"/>
</dbReference>
<dbReference type="EMBL" id="CM001254">
    <property type="protein sequence ID" value="EHH16227.1"/>
    <property type="molecule type" value="Genomic_DNA"/>
</dbReference>